<comment type="caution">
    <text evidence="1">The sequence shown here is derived from an EMBL/GenBank/DDBJ whole genome shotgun (WGS) entry which is preliminary data.</text>
</comment>
<accession>A0A2G4EWX0</accession>
<name>A0A2G4EWX0_9CYAN</name>
<organism evidence="1 2">
    <name type="scientific">Tychonema bourrellyi FEM_GT703</name>
    <dbReference type="NCBI Taxonomy" id="2040638"/>
    <lineage>
        <taxon>Bacteria</taxon>
        <taxon>Bacillati</taxon>
        <taxon>Cyanobacteriota</taxon>
        <taxon>Cyanophyceae</taxon>
        <taxon>Oscillatoriophycideae</taxon>
        <taxon>Oscillatoriales</taxon>
        <taxon>Microcoleaceae</taxon>
        <taxon>Tychonema</taxon>
    </lineage>
</organism>
<dbReference type="PANTHER" id="PTHR10000">
    <property type="entry name" value="PHOSPHOSERINE PHOSPHATASE"/>
    <property type="match status" value="1"/>
</dbReference>
<dbReference type="PROSITE" id="PS01229">
    <property type="entry name" value="COF_2"/>
    <property type="match status" value="1"/>
</dbReference>
<gene>
    <name evidence="1" type="ORF">CP500_018385</name>
</gene>
<dbReference type="Pfam" id="PF08282">
    <property type="entry name" value="Hydrolase_3"/>
    <property type="match status" value="1"/>
</dbReference>
<dbReference type="CDD" id="cd07516">
    <property type="entry name" value="HAD_Pase"/>
    <property type="match status" value="1"/>
</dbReference>
<dbReference type="EMBL" id="NXIB02000132">
    <property type="protein sequence ID" value="PHX54021.1"/>
    <property type="molecule type" value="Genomic_DNA"/>
</dbReference>
<evidence type="ECO:0000313" key="2">
    <source>
        <dbReference type="Proteomes" id="UP000226442"/>
    </source>
</evidence>
<dbReference type="SFLD" id="SFLDS00003">
    <property type="entry name" value="Haloacid_Dehalogenase"/>
    <property type="match status" value="1"/>
</dbReference>
<dbReference type="PANTHER" id="PTHR10000:SF8">
    <property type="entry name" value="HAD SUPERFAMILY HYDROLASE-LIKE, TYPE 3"/>
    <property type="match status" value="1"/>
</dbReference>
<dbReference type="OrthoDB" id="9781413at2"/>
<dbReference type="InterPro" id="IPR000150">
    <property type="entry name" value="Cof"/>
</dbReference>
<reference evidence="1" key="1">
    <citation type="submission" date="2017-10" db="EMBL/GenBank/DDBJ databases">
        <title>Draft genome sequence of the planktic cyanobacteria Tychonema bourrellyi isolated from alpine lentic freshwater.</title>
        <authorList>
            <person name="Tett A."/>
            <person name="Armanini F."/>
            <person name="Asnicar F."/>
            <person name="Boscaini A."/>
            <person name="Pasolli E."/>
            <person name="Zolfo M."/>
            <person name="Donati C."/>
            <person name="Salmaso N."/>
            <person name="Segata N."/>
        </authorList>
    </citation>
    <scope>NUCLEOTIDE SEQUENCE</scope>
    <source>
        <strain evidence="1">FEM_GT703</strain>
    </source>
</reference>
<dbReference type="InterPro" id="IPR036412">
    <property type="entry name" value="HAD-like_sf"/>
</dbReference>
<keyword evidence="2" id="KW-1185">Reference proteome</keyword>
<evidence type="ECO:0000313" key="1">
    <source>
        <dbReference type="EMBL" id="PHX54021.1"/>
    </source>
</evidence>
<dbReference type="Gene3D" id="3.40.50.1000">
    <property type="entry name" value="HAD superfamily/HAD-like"/>
    <property type="match status" value="1"/>
</dbReference>
<dbReference type="InterPro" id="IPR023214">
    <property type="entry name" value="HAD_sf"/>
</dbReference>
<dbReference type="AlphaFoldDB" id="A0A2G4EWX0"/>
<dbReference type="SUPFAM" id="SSF56784">
    <property type="entry name" value="HAD-like"/>
    <property type="match status" value="1"/>
</dbReference>
<protein>
    <submittedName>
        <fullName evidence="1">HAD family phosphatase</fullName>
    </submittedName>
</protein>
<sequence>MQNVMVSNRVSGGAEIKLLVVDIDGTIAGKSNDIREPVKQAILAAESRGVKVAVATGRMYRSALRFHRDIGSTLPLISYQGAWIQDPATDRVLRHLPLSKQRALELFEHFQEPHLRSLLSVNFYINDQLYVPEITAATRLYAERSGIEPIAIIDFRRDIPGEPTKVLALCENARVLDSLLSTMRERYTPAELYLTRSVSTFFEATHPLVNKGAAVKYIAEELLGLRAQNVMAIGDNFNDVEMIAYAGVGVAMGNAPSEVKAGANWVAPDVEEDGVVAAIEEFVLGDRSID</sequence>
<dbReference type="GO" id="GO:0016791">
    <property type="term" value="F:phosphatase activity"/>
    <property type="evidence" value="ECO:0007669"/>
    <property type="project" value="UniProtKB-ARBA"/>
</dbReference>
<dbReference type="Gene3D" id="3.30.1240.10">
    <property type="match status" value="1"/>
</dbReference>
<dbReference type="GO" id="GO:0005829">
    <property type="term" value="C:cytosol"/>
    <property type="evidence" value="ECO:0007669"/>
    <property type="project" value="TreeGrafter"/>
</dbReference>
<dbReference type="Proteomes" id="UP000226442">
    <property type="component" value="Unassembled WGS sequence"/>
</dbReference>
<dbReference type="GO" id="GO:0000287">
    <property type="term" value="F:magnesium ion binding"/>
    <property type="evidence" value="ECO:0007669"/>
    <property type="project" value="TreeGrafter"/>
</dbReference>
<proteinExistence type="predicted"/>
<dbReference type="SFLD" id="SFLDG01140">
    <property type="entry name" value="C2.B:_Phosphomannomutase_and_P"/>
    <property type="match status" value="1"/>
</dbReference>
<dbReference type="NCBIfam" id="TIGR00099">
    <property type="entry name" value="Cof-subfamily"/>
    <property type="match status" value="1"/>
</dbReference>